<feature type="compositionally biased region" description="Low complexity" evidence="1">
    <location>
        <begin position="359"/>
        <end position="369"/>
    </location>
</feature>
<sequence>MGKKIVITEDHIARLIGYNGGGIRCIDMADRCANSALVVREIFTHGVPNSKIRDLKDQHRIWAKIILGCFNHRKPTSSPDYINIDQQFLIYFIAKKSKINLAHLLFHHLKTSVKETREEEKTKRDWIPFGRLISDILTENRLIEHLTEAQEISSLEPSVGKQLNAKNLKKMKLIENIRKEPSVTPHAEITSRRVPLDNFPMFSEIDSKLVIVLRYLDACKADGTDPDLNIKDLHQQTPEVTLKKTKKRKVVSEGSSQQTPKKRGILSSVNVLNSSAVPTFIPTPASFEIPIPTIDDTEPEFDPSESLTLRRSRAKPHNPKPTTSTEPELEKVPSEKDQHSSAPHTENQNPQPETPLSPQPETTHSSEPETPQPPSPQPELNPPSPPHESSPQPEFQHSEAQTPEPQSSESSEPQPLAIQFPGGTTVNIPQLPSSPEITPPNSPSSPIIIPDSPTPSPKQNPDNHNKTFIDLTVLERLADIKNKTAIPKPKQPDVGSSILNFETDMQKWISSLKQASLEVIDPAVSDHL</sequence>
<proteinExistence type="predicted"/>
<feature type="region of interest" description="Disordered" evidence="1">
    <location>
        <begin position="280"/>
        <end position="466"/>
    </location>
</feature>
<feature type="compositionally biased region" description="Polar residues" evidence="1">
    <location>
        <begin position="422"/>
        <end position="431"/>
    </location>
</feature>
<feature type="compositionally biased region" description="Basic and acidic residues" evidence="1">
    <location>
        <begin position="328"/>
        <end position="339"/>
    </location>
</feature>
<name>A0AAV0Z5F0_VICFA</name>
<dbReference type="AlphaFoldDB" id="A0AAV0Z5F0"/>
<feature type="compositionally biased region" description="Pro residues" evidence="1">
    <location>
        <begin position="370"/>
        <end position="388"/>
    </location>
</feature>
<dbReference type="PRINTS" id="PR01217">
    <property type="entry name" value="PRICHEXTENSN"/>
</dbReference>
<organism evidence="2 3">
    <name type="scientific">Vicia faba</name>
    <name type="common">Broad bean</name>
    <name type="synonym">Faba vulgaris</name>
    <dbReference type="NCBI Taxonomy" id="3906"/>
    <lineage>
        <taxon>Eukaryota</taxon>
        <taxon>Viridiplantae</taxon>
        <taxon>Streptophyta</taxon>
        <taxon>Embryophyta</taxon>
        <taxon>Tracheophyta</taxon>
        <taxon>Spermatophyta</taxon>
        <taxon>Magnoliopsida</taxon>
        <taxon>eudicotyledons</taxon>
        <taxon>Gunneridae</taxon>
        <taxon>Pentapetalae</taxon>
        <taxon>rosids</taxon>
        <taxon>fabids</taxon>
        <taxon>Fabales</taxon>
        <taxon>Fabaceae</taxon>
        <taxon>Papilionoideae</taxon>
        <taxon>50 kb inversion clade</taxon>
        <taxon>NPAAA clade</taxon>
        <taxon>Hologalegina</taxon>
        <taxon>IRL clade</taxon>
        <taxon>Fabeae</taxon>
        <taxon>Vicia</taxon>
    </lineage>
</organism>
<keyword evidence="3" id="KW-1185">Reference proteome</keyword>
<feature type="compositionally biased region" description="Polar residues" evidence="1">
    <location>
        <begin position="340"/>
        <end position="351"/>
    </location>
</feature>
<dbReference type="Proteomes" id="UP001157006">
    <property type="component" value="Chromosome 1S"/>
</dbReference>
<protein>
    <submittedName>
        <fullName evidence="2">Uncharacterized protein</fullName>
    </submittedName>
</protein>
<feature type="compositionally biased region" description="Low complexity" evidence="1">
    <location>
        <begin position="389"/>
        <end position="415"/>
    </location>
</feature>
<reference evidence="2 3" key="1">
    <citation type="submission" date="2023-01" db="EMBL/GenBank/DDBJ databases">
        <authorList>
            <person name="Kreplak J."/>
        </authorList>
    </citation>
    <scope>NUCLEOTIDE SEQUENCE [LARGE SCALE GENOMIC DNA]</scope>
</reference>
<dbReference type="EMBL" id="OX451735">
    <property type="protein sequence ID" value="CAI8593750.1"/>
    <property type="molecule type" value="Genomic_DNA"/>
</dbReference>
<gene>
    <name evidence="2" type="ORF">VFH_I107240</name>
</gene>
<evidence type="ECO:0000313" key="3">
    <source>
        <dbReference type="Proteomes" id="UP001157006"/>
    </source>
</evidence>
<accession>A0AAV0Z5F0</accession>
<evidence type="ECO:0000313" key="2">
    <source>
        <dbReference type="EMBL" id="CAI8593750.1"/>
    </source>
</evidence>
<evidence type="ECO:0000256" key="1">
    <source>
        <dbReference type="SAM" id="MobiDB-lite"/>
    </source>
</evidence>